<reference evidence="2 3" key="1">
    <citation type="submission" date="2018-06" db="EMBL/GenBank/DDBJ databases">
        <title>Phytoactinopolyspora halophila sp. nov., a novel halophilic actinomycete isolated from a saline soil in China.</title>
        <authorList>
            <person name="Tang S.-K."/>
        </authorList>
    </citation>
    <scope>NUCLEOTIDE SEQUENCE [LARGE SCALE GENOMIC DNA]</scope>
    <source>
        <strain evidence="2 3">YIM 96934</strain>
    </source>
</reference>
<organism evidence="2 3">
    <name type="scientific">Phytoactinopolyspora halophila</name>
    <dbReference type="NCBI Taxonomy" id="1981511"/>
    <lineage>
        <taxon>Bacteria</taxon>
        <taxon>Bacillati</taxon>
        <taxon>Actinomycetota</taxon>
        <taxon>Actinomycetes</taxon>
        <taxon>Jiangellales</taxon>
        <taxon>Jiangellaceae</taxon>
        <taxon>Phytoactinopolyspora</taxon>
    </lineage>
</organism>
<proteinExistence type="predicted"/>
<comment type="caution">
    <text evidence="2">The sequence shown here is derived from an EMBL/GenBank/DDBJ whole genome shotgun (WGS) entry which is preliminary data.</text>
</comment>
<dbReference type="EMBL" id="QMIG01000034">
    <property type="protein sequence ID" value="RAW09862.1"/>
    <property type="molecule type" value="Genomic_DNA"/>
</dbReference>
<name>A0A329QF11_9ACTN</name>
<evidence type="ECO:0000256" key="1">
    <source>
        <dbReference type="SAM" id="MobiDB-lite"/>
    </source>
</evidence>
<dbReference type="InterPro" id="IPR021373">
    <property type="entry name" value="DUF2993"/>
</dbReference>
<evidence type="ECO:0000313" key="3">
    <source>
        <dbReference type="Proteomes" id="UP000250462"/>
    </source>
</evidence>
<keyword evidence="3" id="KW-1185">Reference proteome</keyword>
<feature type="region of interest" description="Disordered" evidence="1">
    <location>
        <begin position="119"/>
        <end position="146"/>
    </location>
</feature>
<dbReference type="RefSeq" id="WP_112260163.1">
    <property type="nucleotide sequence ID" value="NZ_QMIG01000034.1"/>
</dbReference>
<gene>
    <name evidence="2" type="ORF">DPM12_20185</name>
</gene>
<dbReference type="AlphaFoldDB" id="A0A329QF11"/>
<evidence type="ECO:0008006" key="4">
    <source>
        <dbReference type="Google" id="ProtNLM"/>
    </source>
</evidence>
<protein>
    <recommendedName>
        <fullName evidence="4">DUF2993 domain-containing protein</fullName>
    </recommendedName>
</protein>
<dbReference type="Proteomes" id="UP000250462">
    <property type="component" value="Unassembled WGS sequence"/>
</dbReference>
<dbReference type="Pfam" id="PF11209">
    <property type="entry name" value="LmeA"/>
    <property type="match status" value="1"/>
</dbReference>
<sequence length="146" mass="15181">MHGVPFLTQVTSGRYDEVTIRMSNVQAEGVQLRDVELISSHVTASLSTLVDGSGSIRAGRIEGTAVVSYATVASLTGVDRLELSAADGDTVDILLPVDVMGAPATLTGTGSVTVDQHFRSTARRRGQCERHAGSAGRRGKTGPTAS</sequence>
<evidence type="ECO:0000313" key="2">
    <source>
        <dbReference type="EMBL" id="RAW09862.1"/>
    </source>
</evidence>
<accession>A0A329QF11</accession>